<evidence type="ECO:0000256" key="10">
    <source>
        <dbReference type="ARBA" id="ARBA00023114"/>
    </source>
</evidence>
<evidence type="ECO:0000256" key="2">
    <source>
        <dbReference type="ARBA" id="ARBA00009450"/>
    </source>
</evidence>
<feature type="domain" description="Polysaccharide export protein N-terminal" evidence="16">
    <location>
        <begin position="52"/>
        <end position="142"/>
    </location>
</feature>
<keyword evidence="6 15" id="KW-0812">Transmembrane</keyword>
<keyword evidence="9" id="KW-0406">Ion transport</keyword>
<keyword evidence="12" id="KW-0564">Palmitate</keyword>
<keyword evidence="10" id="KW-0626">Porin</keyword>
<evidence type="ECO:0000256" key="6">
    <source>
        <dbReference type="ARBA" id="ARBA00022692"/>
    </source>
</evidence>
<dbReference type="Pfam" id="PF22461">
    <property type="entry name" value="SLBB_2"/>
    <property type="match status" value="1"/>
</dbReference>
<dbReference type="PROSITE" id="PS51257">
    <property type="entry name" value="PROKAR_LIPOPROTEIN"/>
    <property type="match status" value="1"/>
</dbReference>
<accession>A0ABW3SU66</accession>
<keyword evidence="7" id="KW-0732">Signal</keyword>
<evidence type="ECO:0000313" key="19">
    <source>
        <dbReference type="Proteomes" id="UP001597094"/>
    </source>
</evidence>
<feature type="transmembrane region" description="Helical" evidence="15">
    <location>
        <begin position="237"/>
        <end position="255"/>
    </location>
</feature>
<protein>
    <submittedName>
        <fullName evidence="18">Polysaccharide biosynthesis/export family protein</fullName>
    </submittedName>
</protein>
<evidence type="ECO:0000256" key="8">
    <source>
        <dbReference type="ARBA" id="ARBA00023047"/>
    </source>
</evidence>
<sequence length="260" mass="28708">MRNTFIAWRILLGLVLFSSCVPQKKLILLQENPEVKNQGNADELLKTFDLKQKVYALRAGDVLSLLVQTTTPAEYNFLNSPAVVAGSNDPVLSGYTIDAAGNINLPVVGQIQLAGLTMPEARLRVAEALMPFLANPTVNLRLLTFRYTIVGEVRAQGQFITYQDQINLMEAVASAGGFSDYANRGRIRLIRYEGGQAKLYNFSLLNDNTIAMSNFYLQPDDMIVVDPLPAKFIRENVLGTFSLGFGIIASVVILFSRLSR</sequence>
<keyword evidence="5" id="KW-0762">Sugar transport</keyword>
<reference evidence="19" key="1">
    <citation type="journal article" date="2019" name="Int. J. Syst. Evol. Microbiol.">
        <title>The Global Catalogue of Microorganisms (GCM) 10K type strain sequencing project: providing services to taxonomists for standard genome sequencing and annotation.</title>
        <authorList>
            <consortium name="The Broad Institute Genomics Platform"/>
            <consortium name="The Broad Institute Genome Sequencing Center for Infectious Disease"/>
            <person name="Wu L."/>
            <person name="Ma J."/>
        </authorList>
    </citation>
    <scope>NUCLEOTIDE SEQUENCE [LARGE SCALE GENOMIC DNA]</scope>
    <source>
        <strain evidence="19">JCM 31319</strain>
    </source>
</reference>
<keyword evidence="19" id="KW-1185">Reference proteome</keyword>
<dbReference type="InterPro" id="IPR003715">
    <property type="entry name" value="Poly_export_N"/>
</dbReference>
<name>A0ABW3SU66_9BACT</name>
<keyword evidence="15" id="KW-1133">Transmembrane helix</keyword>
<evidence type="ECO:0000256" key="4">
    <source>
        <dbReference type="ARBA" id="ARBA00022452"/>
    </source>
</evidence>
<comment type="similarity">
    <text evidence="2">Belongs to the BexD/CtrA/VexA family.</text>
</comment>
<keyword evidence="3" id="KW-0813">Transport</keyword>
<comment type="caution">
    <text evidence="18">The sequence shown here is derived from an EMBL/GenBank/DDBJ whole genome shotgun (WGS) entry which is preliminary data.</text>
</comment>
<keyword evidence="14" id="KW-0449">Lipoprotein</keyword>
<dbReference type="Gene3D" id="3.30.1950.10">
    <property type="entry name" value="wza like domain"/>
    <property type="match status" value="1"/>
</dbReference>
<dbReference type="Proteomes" id="UP001597094">
    <property type="component" value="Unassembled WGS sequence"/>
</dbReference>
<evidence type="ECO:0000256" key="5">
    <source>
        <dbReference type="ARBA" id="ARBA00022597"/>
    </source>
</evidence>
<dbReference type="Gene3D" id="3.10.560.10">
    <property type="entry name" value="Outer membrane lipoprotein wza domain like"/>
    <property type="match status" value="1"/>
</dbReference>
<dbReference type="PANTHER" id="PTHR33619:SF3">
    <property type="entry name" value="POLYSACCHARIDE EXPORT PROTEIN GFCE-RELATED"/>
    <property type="match status" value="1"/>
</dbReference>
<evidence type="ECO:0000256" key="14">
    <source>
        <dbReference type="ARBA" id="ARBA00023288"/>
    </source>
</evidence>
<organism evidence="18 19">
    <name type="scientific">Pontibacter rugosus</name>
    <dbReference type="NCBI Taxonomy" id="1745966"/>
    <lineage>
        <taxon>Bacteria</taxon>
        <taxon>Pseudomonadati</taxon>
        <taxon>Bacteroidota</taxon>
        <taxon>Cytophagia</taxon>
        <taxon>Cytophagales</taxon>
        <taxon>Hymenobacteraceae</taxon>
        <taxon>Pontibacter</taxon>
    </lineage>
</organism>
<comment type="subcellular location">
    <subcellularLocation>
        <location evidence="1">Cell outer membrane</location>
        <topology evidence="1">Multi-pass membrane protein</topology>
    </subcellularLocation>
</comment>
<feature type="domain" description="SLBB" evidence="17">
    <location>
        <begin position="147"/>
        <end position="225"/>
    </location>
</feature>
<evidence type="ECO:0000313" key="18">
    <source>
        <dbReference type="EMBL" id="MFD1188474.1"/>
    </source>
</evidence>
<proteinExistence type="inferred from homology"/>
<keyword evidence="8" id="KW-0625">Polysaccharide transport</keyword>
<keyword evidence="11 15" id="KW-0472">Membrane</keyword>
<evidence type="ECO:0000256" key="1">
    <source>
        <dbReference type="ARBA" id="ARBA00004571"/>
    </source>
</evidence>
<evidence type="ECO:0000256" key="12">
    <source>
        <dbReference type="ARBA" id="ARBA00023139"/>
    </source>
</evidence>
<dbReference type="InterPro" id="IPR054765">
    <property type="entry name" value="SLBB_dom"/>
</dbReference>
<gene>
    <name evidence="18" type="ORF">ACFQ2O_19850</name>
</gene>
<evidence type="ECO:0000256" key="9">
    <source>
        <dbReference type="ARBA" id="ARBA00023065"/>
    </source>
</evidence>
<evidence type="ECO:0000256" key="11">
    <source>
        <dbReference type="ARBA" id="ARBA00023136"/>
    </source>
</evidence>
<dbReference type="Pfam" id="PF02563">
    <property type="entry name" value="Poly_export"/>
    <property type="match status" value="1"/>
</dbReference>
<evidence type="ECO:0000256" key="7">
    <source>
        <dbReference type="ARBA" id="ARBA00022729"/>
    </source>
</evidence>
<keyword evidence="4" id="KW-1134">Transmembrane beta strand</keyword>
<dbReference type="InterPro" id="IPR049712">
    <property type="entry name" value="Poly_export"/>
</dbReference>
<dbReference type="EMBL" id="JBHTLD010000282">
    <property type="protein sequence ID" value="MFD1188474.1"/>
    <property type="molecule type" value="Genomic_DNA"/>
</dbReference>
<evidence type="ECO:0000256" key="13">
    <source>
        <dbReference type="ARBA" id="ARBA00023237"/>
    </source>
</evidence>
<keyword evidence="13" id="KW-0998">Cell outer membrane</keyword>
<evidence type="ECO:0000259" key="16">
    <source>
        <dbReference type="Pfam" id="PF02563"/>
    </source>
</evidence>
<evidence type="ECO:0000259" key="17">
    <source>
        <dbReference type="Pfam" id="PF22461"/>
    </source>
</evidence>
<evidence type="ECO:0000256" key="3">
    <source>
        <dbReference type="ARBA" id="ARBA00022448"/>
    </source>
</evidence>
<evidence type="ECO:0000256" key="15">
    <source>
        <dbReference type="SAM" id="Phobius"/>
    </source>
</evidence>
<dbReference type="PANTHER" id="PTHR33619">
    <property type="entry name" value="POLYSACCHARIDE EXPORT PROTEIN GFCE-RELATED"/>
    <property type="match status" value="1"/>
</dbReference>